<keyword evidence="2 3" id="KW-0175">Coiled coil</keyword>
<dbReference type="Proteomes" id="UP000271241">
    <property type="component" value="Unassembled WGS sequence"/>
</dbReference>
<evidence type="ECO:0000256" key="1">
    <source>
        <dbReference type="ARBA" id="ARBA00006190"/>
    </source>
</evidence>
<feature type="region of interest" description="Disordered" evidence="4">
    <location>
        <begin position="1"/>
        <end position="22"/>
    </location>
</feature>
<reference evidence="6" key="1">
    <citation type="journal article" date="2018" name="Nat. Microbiol.">
        <title>Leveraging single-cell genomics to expand the fungal tree of life.</title>
        <authorList>
            <person name="Ahrendt S.R."/>
            <person name="Quandt C.A."/>
            <person name="Ciobanu D."/>
            <person name="Clum A."/>
            <person name="Salamov A."/>
            <person name="Andreopoulos B."/>
            <person name="Cheng J.F."/>
            <person name="Woyke T."/>
            <person name="Pelin A."/>
            <person name="Henrissat B."/>
            <person name="Reynolds N.K."/>
            <person name="Benny G.L."/>
            <person name="Smith M.E."/>
            <person name="James T.Y."/>
            <person name="Grigoriev I.V."/>
        </authorList>
    </citation>
    <scope>NUCLEOTIDE SEQUENCE [LARGE SCALE GENOMIC DNA]</scope>
    <source>
        <strain evidence="6">RSA 1356</strain>
    </source>
</reference>
<dbReference type="OrthoDB" id="3973241at2759"/>
<feature type="region of interest" description="Disordered" evidence="4">
    <location>
        <begin position="176"/>
        <end position="199"/>
    </location>
</feature>
<protein>
    <submittedName>
        <fullName evidence="5">Snf7 family</fullName>
    </submittedName>
</protein>
<evidence type="ECO:0000313" key="5">
    <source>
        <dbReference type="EMBL" id="RKP04841.1"/>
    </source>
</evidence>
<keyword evidence="6" id="KW-1185">Reference proteome</keyword>
<feature type="non-terminal residue" evidence="5">
    <location>
        <position position="199"/>
    </location>
</feature>
<dbReference type="Gene3D" id="6.10.250.1710">
    <property type="match status" value="1"/>
</dbReference>
<evidence type="ECO:0000256" key="4">
    <source>
        <dbReference type="SAM" id="MobiDB-lite"/>
    </source>
</evidence>
<feature type="coiled-coil region" evidence="3">
    <location>
        <begin position="27"/>
        <end position="78"/>
    </location>
</feature>
<dbReference type="InterPro" id="IPR005024">
    <property type="entry name" value="Snf7_fam"/>
</dbReference>
<accession>A0A4P9XHR7</accession>
<organism evidence="5 6">
    <name type="scientific">Thamnocephalis sphaerospora</name>
    <dbReference type="NCBI Taxonomy" id="78915"/>
    <lineage>
        <taxon>Eukaryota</taxon>
        <taxon>Fungi</taxon>
        <taxon>Fungi incertae sedis</taxon>
        <taxon>Zoopagomycota</taxon>
        <taxon>Zoopagomycotina</taxon>
        <taxon>Zoopagomycetes</taxon>
        <taxon>Zoopagales</taxon>
        <taxon>Sigmoideomycetaceae</taxon>
        <taxon>Thamnocephalis</taxon>
    </lineage>
</organism>
<comment type="similarity">
    <text evidence="1">Belongs to the SNF7 family.</text>
</comment>
<dbReference type="EMBL" id="KZ993416">
    <property type="protein sequence ID" value="RKP04841.1"/>
    <property type="molecule type" value="Genomic_DNA"/>
</dbReference>
<dbReference type="PANTHER" id="PTHR22761:SF12">
    <property type="entry name" value="CHARGED MULTIVESICULAR BODY PROTEIN 5"/>
    <property type="match status" value="1"/>
</dbReference>
<dbReference type="GO" id="GO:0006900">
    <property type="term" value="P:vesicle budding from membrane"/>
    <property type="evidence" value="ECO:0007669"/>
    <property type="project" value="TreeGrafter"/>
</dbReference>
<evidence type="ECO:0000313" key="6">
    <source>
        <dbReference type="Proteomes" id="UP000271241"/>
    </source>
</evidence>
<dbReference type="Pfam" id="PF03357">
    <property type="entry name" value="Snf7"/>
    <property type="match status" value="1"/>
</dbReference>
<dbReference type="GO" id="GO:0032511">
    <property type="term" value="P:late endosome to vacuole transport via multivesicular body sorting pathway"/>
    <property type="evidence" value="ECO:0007669"/>
    <property type="project" value="TreeGrafter"/>
</dbReference>
<dbReference type="GO" id="GO:0005771">
    <property type="term" value="C:multivesicular body"/>
    <property type="evidence" value="ECO:0007669"/>
    <property type="project" value="TreeGrafter"/>
</dbReference>
<dbReference type="STRING" id="78915.A0A4P9XHR7"/>
<dbReference type="AlphaFoldDB" id="A0A4P9XHR7"/>
<proteinExistence type="inferred from homology"/>
<dbReference type="PANTHER" id="PTHR22761">
    <property type="entry name" value="CHARGED MULTIVESICULAR BODY PROTEIN"/>
    <property type="match status" value="1"/>
</dbReference>
<evidence type="ECO:0000256" key="2">
    <source>
        <dbReference type="ARBA" id="ARBA00023054"/>
    </source>
</evidence>
<evidence type="ECO:0000256" key="3">
    <source>
        <dbReference type="SAM" id="Coils"/>
    </source>
</evidence>
<sequence>MHRFFGTGKKVPPPSLNDAITSADGRVDTIEVKIKKLDAELSRYRDQMNRMRDGPSKNAVKQRALRVLQQKKRQQQRDQIQDQVFGMEQTQIATDNLKHTAATVEAMQYASKALKKQYKGMNVDKIEQMQDEMEDLMEAANEVQEAMARTYGVPEELDEADLEAELDALDDELLLGEEESTPSYLQPALDEPMPEFIDE</sequence>
<name>A0A4P9XHR7_9FUNG</name>
<gene>
    <name evidence="5" type="ORF">THASP1DRAFT_5917</name>
</gene>